<dbReference type="InterPro" id="IPR006059">
    <property type="entry name" value="SBP"/>
</dbReference>
<comment type="caution">
    <text evidence="7">The sequence shown here is derived from an EMBL/GenBank/DDBJ whole genome shotgun (WGS) entry which is preliminary data.</text>
</comment>
<organism evidence="7 8">
    <name type="scientific">Nonomuraea fuscirosea</name>
    <dbReference type="NCBI Taxonomy" id="1291556"/>
    <lineage>
        <taxon>Bacteria</taxon>
        <taxon>Bacillati</taxon>
        <taxon>Actinomycetota</taxon>
        <taxon>Actinomycetes</taxon>
        <taxon>Streptosporangiales</taxon>
        <taxon>Streptosporangiaceae</taxon>
        <taxon>Nonomuraea</taxon>
    </lineage>
</organism>
<protein>
    <submittedName>
        <fullName evidence="7">Carbohydrate ABC transporter substrate-binding protein (CUT1 family)</fullName>
    </submittedName>
</protein>
<dbReference type="CDD" id="cd13580">
    <property type="entry name" value="PBP2_AlgQ_like_1"/>
    <property type="match status" value="1"/>
</dbReference>
<dbReference type="Gene3D" id="3.40.190.10">
    <property type="entry name" value="Periplasmic binding protein-like II"/>
    <property type="match status" value="2"/>
</dbReference>
<dbReference type="PANTHER" id="PTHR43649">
    <property type="entry name" value="ARABINOSE-BINDING PROTEIN-RELATED"/>
    <property type="match status" value="1"/>
</dbReference>
<dbReference type="PANTHER" id="PTHR43649:SF33">
    <property type="entry name" value="POLYGALACTURONAN_RHAMNOGALACTURONAN-BINDING PROTEIN YTCQ"/>
    <property type="match status" value="1"/>
</dbReference>
<dbReference type="AlphaFoldDB" id="A0A2T0M5L6"/>
<evidence type="ECO:0000256" key="6">
    <source>
        <dbReference type="SAM" id="SignalP"/>
    </source>
</evidence>
<feature type="signal peptide" evidence="6">
    <location>
        <begin position="1"/>
        <end position="24"/>
    </location>
</feature>
<reference evidence="7 8" key="1">
    <citation type="submission" date="2018-03" db="EMBL/GenBank/DDBJ databases">
        <title>Genomic Encyclopedia of Type Strains, Phase III (KMG-III): the genomes of soil and plant-associated and newly described type strains.</title>
        <authorList>
            <person name="Whitman W."/>
        </authorList>
    </citation>
    <scope>NUCLEOTIDE SEQUENCE [LARGE SCALE GENOMIC DNA]</scope>
    <source>
        <strain evidence="7 8">CGMCC 4.7104</strain>
    </source>
</reference>
<name>A0A2T0M5L6_9ACTN</name>
<evidence type="ECO:0000256" key="4">
    <source>
        <dbReference type="ARBA" id="ARBA00023139"/>
    </source>
</evidence>
<keyword evidence="2 6" id="KW-0732">Signal</keyword>
<dbReference type="EMBL" id="PVNG01000030">
    <property type="protein sequence ID" value="PRX52777.1"/>
    <property type="molecule type" value="Genomic_DNA"/>
</dbReference>
<feature type="chain" id="PRO_5015690518" evidence="6">
    <location>
        <begin position="25"/>
        <end position="518"/>
    </location>
</feature>
<dbReference type="OrthoDB" id="9787283at2"/>
<gene>
    <name evidence="7" type="ORF">B0I32_13052</name>
</gene>
<accession>A0A2T0M5L6</accession>
<dbReference type="PROSITE" id="PS51257">
    <property type="entry name" value="PROKAR_LIPOPROTEIN"/>
    <property type="match status" value="1"/>
</dbReference>
<dbReference type="Pfam" id="PF01547">
    <property type="entry name" value="SBP_bac_1"/>
    <property type="match status" value="1"/>
</dbReference>
<keyword evidence="1" id="KW-1003">Cell membrane</keyword>
<sequence>MSASRRRRLLAGVLTLTAALTASACSGGGDAPQSDPNTITFMSKLFGTAPEPTGEMQQAIEKFLGKKIKVTWVPNAEYTEKINVTLASDNIPQVVVVDPHLPAFVKSAEAGAFWDLTDKLDKYPNLKPADARTALNSSINGKIYGLYRMRPLLRSAIVIRKDWLKKVGLEEPKTIEDFYQVAKAFTEKDPDGNGKKDTYGLIIPKWPGNYASASPYDVIETWFGAPNGYGERNGKVVPGFDTPEFLEANRWLKKMVDEGMVNPDFATLDSAKWNEPFHQGKGGMIIDVNIRSRQVLDLFREEGDKNYGDKVAMVGNLAKADGQKYSYPFTGYADSLAISKQSVRTEAELDNVLKTLDKLATKEGQVLLQNGIEGRNFKVDNGDTATLINEDDPAVVTVQDNVDDAFIQLSTKGTVDIGGIAYQRVPPGEPYRNMVALQKELMEEDLKTAVHNVALPVVAPTQVQRGPQIDTIVSDARVKFLSGAITEEQLKGEIKRWYDGGGTQIVAEINDLLSKLPK</sequence>
<keyword evidence="3" id="KW-0472">Membrane</keyword>
<dbReference type="SUPFAM" id="SSF53850">
    <property type="entry name" value="Periplasmic binding protein-like II"/>
    <property type="match status" value="1"/>
</dbReference>
<dbReference type="Proteomes" id="UP000238312">
    <property type="component" value="Unassembled WGS sequence"/>
</dbReference>
<evidence type="ECO:0000256" key="1">
    <source>
        <dbReference type="ARBA" id="ARBA00022475"/>
    </source>
</evidence>
<keyword evidence="5" id="KW-0449">Lipoprotein</keyword>
<keyword evidence="8" id="KW-1185">Reference proteome</keyword>
<proteinExistence type="predicted"/>
<evidence type="ECO:0000256" key="2">
    <source>
        <dbReference type="ARBA" id="ARBA00022729"/>
    </source>
</evidence>
<dbReference type="InterPro" id="IPR050490">
    <property type="entry name" value="Bact_solute-bd_prot1"/>
</dbReference>
<evidence type="ECO:0000313" key="7">
    <source>
        <dbReference type="EMBL" id="PRX52777.1"/>
    </source>
</evidence>
<evidence type="ECO:0000256" key="3">
    <source>
        <dbReference type="ARBA" id="ARBA00023136"/>
    </source>
</evidence>
<keyword evidence="4" id="KW-0564">Palmitate</keyword>
<evidence type="ECO:0000313" key="8">
    <source>
        <dbReference type="Proteomes" id="UP000238312"/>
    </source>
</evidence>
<evidence type="ECO:0000256" key="5">
    <source>
        <dbReference type="ARBA" id="ARBA00023288"/>
    </source>
</evidence>